<keyword evidence="2" id="KW-0813">Transport</keyword>
<evidence type="ECO:0000256" key="8">
    <source>
        <dbReference type="ARBA" id="ARBA00035655"/>
    </source>
</evidence>
<keyword evidence="3" id="KW-1003">Cell membrane</keyword>
<dbReference type="AlphaFoldDB" id="A0A0C1QXK8"/>
<feature type="transmembrane region" description="Helical" evidence="9">
    <location>
        <begin position="6"/>
        <end position="25"/>
    </location>
</feature>
<keyword evidence="11" id="KW-1185">Reference proteome</keyword>
<dbReference type="Pfam" id="PF04143">
    <property type="entry name" value="Sulf_transp"/>
    <property type="match status" value="1"/>
</dbReference>
<proteinExistence type="inferred from homology"/>
<dbReference type="GO" id="GO:0005886">
    <property type="term" value="C:plasma membrane"/>
    <property type="evidence" value="ECO:0007669"/>
    <property type="project" value="UniProtKB-SubCell"/>
</dbReference>
<comment type="caution">
    <text evidence="10">The sequence shown here is derived from an EMBL/GenBank/DDBJ whole genome shotgun (WGS) entry which is preliminary data.</text>
</comment>
<keyword evidence="5 9" id="KW-0812">Transmembrane</keyword>
<evidence type="ECO:0000256" key="5">
    <source>
        <dbReference type="ARBA" id="ARBA00022692"/>
    </source>
</evidence>
<dbReference type="PANTHER" id="PTHR30574">
    <property type="entry name" value="INNER MEMBRANE PROTEIN YEDE"/>
    <property type="match status" value="1"/>
</dbReference>
<feature type="transmembrane region" description="Helical" evidence="9">
    <location>
        <begin position="85"/>
        <end position="107"/>
    </location>
</feature>
<keyword evidence="4" id="KW-0997">Cell inner membrane</keyword>
<keyword evidence="7 9" id="KW-0472">Membrane</keyword>
<feature type="transmembrane region" description="Helical" evidence="9">
    <location>
        <begin position="153"/>
        <end position="177"/>
    </location>
</feature>
<dbReference type="InterPro" id="IPR007272">
    <property type="entry name" value="Sulf_transp_TsuA/YedE"/>
</dbReference>
<evidence type="ECO:0000256" key="3">
    <source>
        <dbReference type="ARBA" id="ARBA00022475"/>
    </source>
</evidence>
<comment type="subcellular location">
    <subcellularLocation>
        <location evidence="1">Cell inner membrane</location>
        <topology evidence="1">Multi-pass membrane protein</topology>
    </subcellularLocation>
</comment>
<accession>A0A0C1QXK8</accession>
<feature type="transmembrane region" description="Helical" evidence="9">
    <location>
        <begin position="198"/>
        <end position="221"/>
    </location>
</feature>
<name>A0A0C1QXK8_9BACT</name>
<feature type="transmembrane region" description="Helical" evidence="9">
    <location>
        <begin position="275"/>
        <end position="299"/>
    </location>
</feature>
<evidence type="ECO:0000256" key="1">
    <source>
        <dbReference type="ARBA" id="ARBA00004429"/>
    </source>
</evidence>
<evidence type="ECO:0000256" key="7">
    <source>
        <dbReference type="ARBA" id="ARBA00023136"/>
    </source>
</evidence>
<evidence type="ECO:0000313" key="11">
    <source>
        <dbReference type="Proteomes" id="UP000031433"/>
    </source>
</evidence>
<protein>
    <submittedName>
        <fullName evidence="10">Uncharacterized protein</fullName>
    </submittedName>
</protein>
<dbReference type="EMBL" id="JXBL01000001">
    <property type="protein sequence ID" value="KIE42881.1"/>
    <property type="molecule type" value="Genomic_DNA"/>
</dbReference>
<evidence type="ECO:0000313" key="10">
    <source>
        <dbReference type="EMBL" id="KIE42881.1"/>
    </source>
</evidence>
<evidence type="ECO:0000256" key="2">
    <source>
        <dbReference type="ARBA" id="ARBA00022448"/>
    </source>
</evidence>
<dbReference type="RefSeq" id="WP_039645846.1">
    <property type="nucleotide sequence ID" value="NZ_JXBL01000001.1"/>
</dbReference>
<evidence type="ECO:0000256" key="9">
    <source>
        <dbReference type="SAM" id="Phobius"/>
    </source>
</evidence>
<sequence length="371" mass="38309">MIGAAGSLVAAGLLLGMIAGFVMHRSDFCMAGAFRDLFLFGSLTMLRPVLLMSAAAMVLFEAGRLCGLVSLSPFPLFEIPSASNLAGGAIFGLGMVLAGGCVVGTLYRVGAGNVAAMVTLAGLVAGSGLYAEIHPAWKRLADATAMPALGTTVPAYLGIESYWLTVPLATGAALVFLRWRRQGRLTRQAQVEGYLQPWLTALVLAGVSLLSVMATTMPLGVTTSYTKAGVWLLDRLAPGHLAELSYVRTLPLNLAATTPLGGIPLIGGPAPVMDAITLVQVPVIAGIIAGSALSALLLGEFGLRYRIPARQYLAALAGGILMGLAARMAPSCNIWHLAGGLPILAWQSIIFTAGLLAGAWLGSRAIARCLA</sequence>
<feature type="transmembrane region" description="Helical" evidence="9">
    <location>
        <begin position="311"/>
        <end position="329"/>
    </location>
</feature>
<gene>
    <name evidence="10" type="ORF">SE37_09670</name>
</gene>
<keyword evidence="6 9" id="KW-1133">Transmembrane helix</keyword>
<reference evidence="10 11" key="1">
    <citation type="submission" date="2015-01" db="EMBL/GenBank/DDBJ databases">
        <title>Genome sequence of the anaerobic bacterium Geobacter soli GSS01, a dissimilatory Fe(III) reducer from soil.</title>
        <authorList>
            <person name="Yang G."/>
            <person name="Zhou S."/>
        </authorList>
    </citation>
    <scope>NUCLEOTIDE SEQUENCE [LARGE SCALE GENOMIC DNA]</scope>
    <source>
        <strain evidence="10 11">GSS01</strain>
    </source>
</reference>
<feature type="transmembrane region" description="Helical" evidence="9">
    <location>
        <begin position="37"/>
        <end position="60"/>
    </location>
</feature>
<evidence type="ECO:0000256" key="4">
    <source>
        <dbReference type="ARBA" id="ARBA00022519"/>
    </source>
</evidence>
<dbReference type="Proteomes" id="UP000031433">
    <property type="component" value="Unassembled WGS sequence"/>
</dbReference>
<feature type="transmembrane region" description="Helical" evidence="9">
    <location>
        <begin position="114"/>
        <end position="133"/>
    </location>
</feature>
<organism evidence="10 11">
    <name type="scientific">Geobacter soli</name>
    <dbReference type="NCBI Taxonomy" id="1510391"/>
    <lineage>
        <taxon>Bacteria</taxon>
        <taxon>Pseudomonadati</taxon>
        <taxon>Thermodesulfobacteriota</taxon>
        <taxon>Desulfuromonadia</taxon>
        <taxon>Geobacterales</taxon>
        <taxon>Geobacteraceae</taxon>
        <taxon>Geobacter</taxon>
    </lineage>
</organism>
<dbReference type="PANTHER" id="PTHR30574:SF1">
    <property type="entry name" value="SULPHUR TRANSPORT DOMAIN-CONTAINING PROTEIN"/>
    <property type="match status" value="1"/>
</dbReference>
<comment type="similarity">
    <text evidence="8">Belongs to the TsuA/YedE (TC 9.B.102) family.</text>
</comment>
<feature type="transmembrane region" description="Helical" evidence="9">
    <location>
        <begin position="341"/>
        <end position="361"/>
    </location>
</feature>
<evidence type="ECO:0000256" key="6">
    <source>
        <dbReference type="ARBA" id="ARBA00022989"/>
    </source>
</evidence>